<feature type="compositionally biased region" description="Low complexity" evidence="1">
    <location>
        <begin position="79"/>
        <end position="91"/>
    </location>
</feature>
<evidence type="ECO:0000313" key="2">
    <source>
        <dbReference type="EMBL" id="KAJ7210911.1"/>
    </source>
</evidence>
<feature type="region of interest" description="Disordered" evidence="1">
    <location>
        <begin position="54"/>
        <end position="96"/>
    </location>
</feature>
<protein>
    <submittedName>
        <fullName evidence="2">Uncharacterized protein</fullName>
    </submittedName>
</protein>
<reference evidence="2" key="1">
    <citation type="submission" date="2023-03" db="EMBL/GenBank/DDBJ databases">
        <title>Massive genome expansion in bonnet fungi (Mycena s.s.) driven by repeated elements and novel gene families across ecological guilds.</title>
        <authorList>
            <consortium name="Lawrence Berkeley National Laboratory"/>
            <person name="Harder C.B."/>
            <person name="Miyauchi S."/>
            <person name="Viragh M."/>
            <person name="Kuo A."/>
            <person name="Thoen E."/>
            <person name="Andreopoulos B."/>
            <person name="Lu D."/>
            <person name="Skrede I."/>
            <person name="Drula E."/>
            <person name="Henrissat B."/>
            <person name="Morin E."/>
            <person name="Kohler A."/>
            <person name="Barry K."/>
            <person name="LaButti K."/>
            <person name="Morin E."/>
            <person name="Salamov A."/>
            <person name="Lipzen A."/>
            <person name="Mereny Z."/>
            <person name="Hegedus B."/>
            <person name="Baldrian P."/>
            <person name="Stursova M."/>
            <person name="Weitz H."/>
            <person name="Taylor A."/>
            <person name="Grigoriev I.V."/>
            <person name="Nagy L.G."/>
            <person name="Martin F."/>
            <person name="Kauserud H."/>
        </authorList>
    </citation>
    <scope>NUCLEOTIDE SEQUENCE</scope>
    <source>
        <strain evidence="2">9144</strain>
    </source>
</reference>
<dbReference type="Proteomes" id="UP001219525">
    <property type="component" value="Unassembled WGS sequence"/>
</dbReference>
<evidence type="ECO:0000313" key="3">
    <source>
        <dbReference type="Proteomes" id="UP001219525"/>
    </source>
</evidence>
<dbReference type="AlphaFoldDB" id="A0AAD6VMG6"/>
<evidence type="ECO:0000256" key="1">
    <source>
        <dbReference type="SAM" id="MobiDB-lite"/>
    </source>
</evidence>
<organism evidence="2 3">
    <name type="scientific">Mycena pura</name>
    <dbReference type="NCBI Taxonomy" id="153505"/>
    <lineage>
        <taxon>Eukaryota</taxon>
        <taxon>Fungi</taxon>
        <taxon>Dikarya</taxon>
        <taxon>Basidiomycota</taxon>
        <taxon>Agaricomycotina</taxon>
        <taxon>Agaricomycetes</taxon>
        <taxon>Agaricomycetidae</taxon>
        <taxon>Agaricales</taxon>
        <taxon>Marasmiineae</taxon>
        <taxon>Mycenaceae</taxon>
        <taxon>Mycena</taxon>
    </lineage>
</organism>
<comment type="caution">
    <text evidence="2">The sequence shown here is derived from an EMBL/GenBank/DDBJ whole genome shotgun (WGS) entry which is preliminary data.</text>
</comment>
<sequence>MYATSASAKLPLYAAAAARALHASATRRAATLDVPPIFDIFNVPPRLALRAEHRTPRPHARAAAPRGPLHPRVPDRLPLPHSLPTSLPDPLVFDGPARRRPVVRTHQELAQQEQRHPVAALYAPDAVVTMFDGPAHSRRHSQWQRPLAYQSSTPHGRSHRNGLHNLQLTAAAAAATVFTFGVANSWFGRLHCVSK</sequence>
<name>A0AAD6VMG6_9AGAR</name>
<dbReference type="EMBL" id="JARJCW010000027">
    <property type="protein sequence ID" value="KAJ7210911.1"/>
    <property type="molecule type" value="Genomic_DNA"/>
</dbReference>
<accession>A0AAD6VMG6</accession>
<proteinExistence type="predicted"/>
<keyword evidence="3" id="KW-1185">Reference proteome</keyword>
<gene>
    <name evidence="2" type="ORF">GGX14DRAFT_565499</name>
</gene>